<comment type="similarity">
    <text evidence="2 7 10">Belongs to the citrate synthase family.</text>
</comment>
<organism evidence="12 13">
    <name type="scientific">Nocardioides humilatus</name>
    <dbReference type="NCBI Taxonomy" id="2607660"/>
    <lineage>
        <taxon>Bacteria</taxon>
        <taxon>Bacillati</taxon>
        <taxon>Actinomycetota</taxon>
        <taxon>Actinomycetes</taxon>
        <taxon>Propionibacteriales</taxon>
        <taxon>Nocardioidaceae</taxon>
        <taxon>Nocardioides</taxon>
    </lineage>
</organism>
<evidence type="ECO:0000256" key="7">
    <source>
        <dbReference type="PIRNR" id="PIRNR001369"/>
    </source>
</evidence>
<reference evidence="12 13" key="1">
    <citation type="submission" date="2019-09" db="EMBL/GenBank/DDBJ databases">
        <title>Nocardioides panacisoli sp. nov., isolated from the soil of a ginseng field.</title>
        <authorList>
            <person name="Cho C."/>
        </authorList>
    </citation>
    <scope>NUCLEOTIDE SEQUENCE [LARGE SCALE GENOMIC DNA]</scope>
    <source>
        <strain evidence="12 13">BN130099</strain>
    </source>
</reference>
<comment type="pathway">
    <text evidence="1 9">Carbohydrate metabolism; tricarboxylic acid cycle; isocitrate from oxaloacetate: step 1/2.</text>
</comment>
<dbReference type="AlphaFoldDB" id="A0A5B1LLG2"/>
<evidence type="ECO:0000256" key="8">
    <source>
        <dbReference type="PIRSR" id="PIRSR001369-1"/>
    </source>
</evidence>
<dbReference type="EMBL" id="VUJV01000001">
    <property type="protein sequence ID" value="KAA1421314.1"/>
    <property type="molecule type" value="Genomic_DNA"/>
</dbReference>
<dbReference type="Gene3D" id="1.10.580.10">
    <property type="entry name" value="Citrate Synthase, domain 1"/>
    <property type="match status" value="1"/>
</dbReference>
<dbReference type="InterPro" id="IPR002020">
    <property type="entry name" value="Citrate_synthase"/>
</dbReference>
<dbReference type="Gene3D" id="2.20.28.60">
    <property type="match status" value="1"/>
</dbReference>
<keyword evidence="12" id="KW-0012">Acyltransferase</keyword>
<evidence type="ECO:0000313" key="12">
    <source>
        <dbReference type="EMBL" id="KAA1421314.1"/>
    </source>
</evidence>
<feature type="region of interest" description="Disordered" evidence="11">
    <location>
        <begin position="1"/>
        <end position="31"/>
    </location>
</feature>
<feature type="active site" evidence="8">
    <location>
        <position position="357"/>
    </location>
</feature>
<dbReference type="Proteomes" id="UP000325003">
    <property type="component" value="Unassembled WGS sequence"/>
</dbReference>
<dbReference type="InterPro" id="IPR036969">
    <property type="entry name" value="Citrate_synthase_sf"/>
</dbReference>
<dbReference type="PANTHER" id="PTHR42871">
    <property type="entry name" value="CITRATE SYNTHASE"/>
    <property type="match status" value="1"/>
</dbReference>
<dbReference type="GO" id="GO:0006099">
    <property type="term" value="P:tricarboxylic acid cycle"/>
    <property type="evidence" value="ECO:0007669"/>
    <property type="project" value="UniProtKB-UniRule"/>
</dbReference>
<dbReference type="NCBIfam" id="TIGR01798">
    <property type="entry name" value="cit_synth_I"/>
    <property type="match status" value="1"/>
</dbReference>
<comment type="caution">
    <text evidence="12">The sequence shown here is derived from an EMBL/GenBank/DDBJ whole genome shotgun (WGS) entry which is preliminary data.</text>
</comment>
<name>A0A5B1LLG2_9ACTN</name>
<dbReference type="CDD" id="cd06114">
    <property type="entry name" value="EcCS_like"/>
    <property type="match status" value="1"/>
</dbReference>
<dbReference type="GO" id="GO:0036440">
    <property type="term" value="F:citrate synthase activity"/>
    <property type="evidence" value="ECO:0007669"/>
    <property type="project" value="UniProtKB-EC"/>
</dbReference>
<evidence type="ECO:0000256" key="10">
    <source>
        <dbReference type="RuleBase" id="RU003406"/>
    </source>
</evidence>
<evidence type="ECO:0000256" key="5">
    <source>
        <dbReference type="ARBA" id="ARBA00049288"/>
    </source>
</evidence>
<dbReference type="FunFam" id="1.10.580.10:FF:000005">
    <property type="entry name" value="Citrate synthase"/>
    <property type="match status" value="1"/>
</dbReference>
<dbReference type="InterPro" id="IPR019810">
    <property type="entry name" value="Citrate_synthase_AS"/>
</dbReference>
<dbReference type="UniPathway" id="UPA00223">
    <property type="reaction ID" value="UER00717"/>
</dbReference>
<proteinExistence type="inferred from homology"/>
<keyword evidence="4 7" id="KW-0808">Transferase</keyword>
<keyword evidence="3 9" id="KW-0816">Tricarboxylic acid cycle</keyword>
<dbReference type="PIRSF" id="PIRSF001369">
    <property type="entry name" value="Citrate_synth"/>
    <property type="match status" value="1"/>
</dbReference>
<evidence type="ECO:0000256" key="11">
    <source>
        <dbReference type="SAM" id="MobiDB-lite"/>
    </source>
</evidence>
<feature type="active site" evidence="8">
    <location>
        <position position="413"/>
    </location>
</feature>
<evidence type="ECO:0000256" key="1">
    <source>
        <dbReference type="ARBA" id="ARBA00004751"/>
    </source>
</evidence>
<dbReference type="InterPro" id="IPR010953">
    <property type="entry name" value="Citrate_synthase_typ-I"/>
</dbReference>
<comment type="catalytic activity">
    <reaction evidence="5 9">
        <text>oxaloacetate + acetyl-CoA + H2O = citrate + CoA + H(+)</text>
        <dbReference type="Rhea" id="RHEA:16845"/>
        <dbReference type="ChEBI" id="CHEBI:15377"/>
        <dbReference type="ChEBI" id="CHEBI:15378"/>
        <dbReference type="ChEBI" id="CHEBI:16452"/>
        <dbReference type="ChEBI" id="CHEBI:16947"/>
        <dbReference type="ChEBI" id="CHEBI:57287"/>
        <dbReference type="ChEBI" id="CHEBI:57288"/>
        <dbReference type="EC" id="2.3.3.16"/>
    </reaction>
</comment>
<dbReference type="PANTHER" id="PTHR42871:SF1">
    <property type="entry name" value="CITRATE SYNTHASE"/>
    <property type="match status" value="1"/>
</dbReference>
<gene>
    <name evidence="12" type="ORF">F0U44_03115</name>
</gene>
<evidence type="ECO:0000256" key="9">
    <source>
        <dbReference type="RuleBase" id="RU003370"/>
    </source>
</evidence>
<evidence type="ECO:0000256" key="6">
    <source>
        <dbReference type="NCBIfam" id="TIGR01798"/>
    </source>
</evidence>
<evidence type="ECO:0000256" key="3">
    <source>
        <dbReference type="ARBA" id="ARBA00022532"/>
    </source>
</evidence>
<evidence type="ECO:0000256" key="4">
    <source>
        <dbReference type="ARBA" id="ARBA00022679"/>
    </source>
</evidence>
<accession>A0A5B1LLG2</accession>
<protein>
    <recommendedName>
        <fullName evidence="6 7">Citrate synthase</fullName>
    </recommendedName>
</protein>
<sequence>MRKRQKTQSTRLRSTRERVKTRLTTPAPDPRWASVRTPPYVRVGARTTVLDVTDSLTVRDNRTGAEYEIPITDGTIKAADLGQIKLNDDTPGIATYDPGFVNTASCRSSVTFIDGEKGILEYRGYPIEQLAEKSNFLEVAYLLVHGELPTKEQYDHWVHHITYHTFVHENVKAFMQGFRYDAHPMGMLMASVGALSTFYPEAANISDPDNRQIQIIRMIAKMPTLGAWAFRHAQGKPYVYPDNDLSYAENFMSMLFKMSEVKYDPDPRIAKALDTLFILHADHEQNCSTNAVRSVGSSQVDPYSAVSAGIGALFGPLHGGANEAVLKMLRRIGNKSEIPAFIEGVKNGNERLMGFGHRVYKNYDPRAKIIKKACDDVFEVTGVNPLLEVAQELEKIALEDEYFVKRKLYPNVDFYSGLIYEALEFPPEMFTVLFAIGRTPGWLAQWQELIEDKEQKIARPKQIYTGDRQLTFVPAEERWA</sequence>
<dbReference type="Pfam" id="PF00285">
    <property type="entry name" value="Citrate_synt"/>
    <property type="match status" value="1"/>
</dbReference>
<keyword evidence="13" id="KW-1185">Reference proteome</keyword>
<reference evidence="12 13" key="2">
    <citation type="submission" date="2019-09" db="EMBL/GenBank/DDBJ databases">
        <authorList>
            <person name="Jin C."/>
        </authorList>
    </citation>
    <scope>NUCLEOTIDE SEQUENCE [LARGE SCALE GENOMIC DNA]</scope>
    <source>
        <strain evidence="12 13">BN130099</strain>
    </source>
</reference>
<evidence type="ECO:0000256" key="2">
    <source>
        <dbReference type="ARBA" id="ARBA00010566"/>
    </source>
</evidence>
<dbReference type="InterPro" id="IPR024176">
    <property type="entry name" value="Citrate_synthase_bac-typ"/>
</dbReference>
<evidence type="ECO:0000313" key="13">
    <source>
        <dbReference type="Proteomes" id="UP000325003"/>
    </source>
</evidence>
<dbReference type="GO" id="GO:0005737">
    <property type="term" value="C:cytoplasm"/>
    <property type="evidence" value="ECO:0007669"/>
    <property type="project" value="InterPro"/>
</dbReference>
<dbReference type="PROSITE" id="PS00480">
    <property type="entry name" value="CITRATE_SYNTHASE"/>
    <property type="match status" value="1"/>
</dbReference>
<dbReference type="Gene3D" id="1.10.230.10">
    <property type="entry name" value="Cytochrome P450-Terp, domain 2"/>
    <property type="match status" value="1"/>
</dbReference>
<dbReference type="InterPro" id="IPR016143">
    <property type="entry name" value="Citrate_synth-like_sm_a-sub"/>
</dbReference>
<dbReference type="GO" id="GO:0032787">
    <property type="term" value="P:monocarboxylic acid metabolic process"/>
    <property type="evidence" value="ECO:0007669"/>
    <property type="project" value="UniProtKB-ARBA"/>
</dbReference>
<dbReference type="NCBIfam" id="NF004126">
    <property type="entry name" value="PRK05614.1"/>
    <property type="match status" value="1"/>
</dbReference>
<dbReference type="SUPFAM" id="SSF48256">
    <property type="entry name" value="Citrate synthase"/>
    <property type="match status" value="1"/>
</dbReference>
<dbReference type="FunFam" id="1.10.230.10:FF:000002">
    <property type="entry name" value="Citrate synthase"/>
    <property type="match status" value="1"/>
</dbReference>
<dbReference type="InterPro" id="IPR016142">
    <property type="entry name" value="Citrate_synth-like_lrg_a-sub"/>
</dbReference>
<dbReference type="PRINTS" id="PR00143">
    <property type="entry name" value="CITRTSNTHASE"/>
</dbReference>